<gene>
    <name evidence="4" type="ORF">PFX98_00835</name>
</gene>
<evidence type="ECO:0000313" key="5">
    <source>
        <dbReference type="Proteomes" id="UP001177769"/>
    </source>
</evidence>
<proteinExistence type="inferred from homology"/>
<dbReference type="PANTHER" id="PTHR28004:SF2">
    <property type="entry name" value="D-SERINE DEHYDRATASE"/>
    <property type="match status" value="1"/>
</dbReference>
<dbReference type="GO" id="GO:0036088">
    <property type="term" value="P:D-serine catabolic process"/>
    <property type="evidence" value="ECO:0007669"/>
    <property type="project" value="TreeGrafter"/>
</dbReference>
<dbReference type="InterPro" id="IPR051466">
    <property type="entry name" value="D-amino_acid_metab_enzyme"/>
</dbReference>
<evidence type="ECO:0000256" key="2">
    <source>
        <dbReference type="ARBA" id="ARBA00023239"/>
    </source>
</evidence>
<accession>A0AA95NJQ8</accession>
<dbReference type="InterPro" id="IPR042208">
    <property type="entry name" value="D-ser_dehydrat-like_sf"/>
</dbReference>
<dbReference type="PANTHER" id="PTHR28004">
    <property type="entry name" value="ZGC:162816-RELATED"/>
    <property type="match status" value="1"/>
</dbReference>
<dbReference type="InterPro" id="IPR001608">
    <property type="entry name" value="Ala_racemase_N"/>
</dbReference>
<reference evidence="4" key="1">
    <citation type="submission" date="2023-01" db="EMBL/GenBank/DDBJ databases">
        <title>Whole genome sequence of Paucibacter sp. S2-9 isolated from pond sediment.</title>
        <authorList>
            <person name="Jung J.Y."/>
        </authorList>
    </citation>
    <scope>NUCLEOTIDE SEQUENCE</scope>
    <source>
        <strain evidence="4">S2-9</strain>
    </source>
</reference>
<dbReference type="Gene3D" id="3.20.20.10">
    <property type="entry name" value="Alanine racemase"/>
    <property type="match status" value="1"/>
</dbReference>
<dbReference type="CDD" id="cd06819">
    <property type="entry name" value="PLPDE_III_LS_D-TA"/>
    <property type="match status" value="1"/>
</dbReference>
<dbReference type="AlphaFoldDB" id="A0AA95NJQ8"/>
<keyword evidence="2" id="KW-0456">Lyase</keyword>
<feature type="domain" description="D-serine dehydratase-like" evidence="3">
    <location>
        <begin position="272"/>
        <end position="363"/>
    </location>
</feature>
<dbReference type="RefSeq" id="WP_285233274.1">
    <property type="nucleotide sequence ID" value="NZ_CP116346.1"/>
</dbReference>
<dbReference type="Pfam" id="PF01168">
    <property type="entry name" value="Ala_racemase_N"/>
    <property type="match status" value="1"/>
</dbReference>
<evidence type="ECO:0000256" key="1">
    <source>
        <dbReference type="ARBA" id="ARBA00005323"/>
    </source>
</evidence>
<organism evidence="4 5">
    <name type="scientific">Paucibacter sediminis</name>
    <dbReference type="NCBI Taxonomy" id="3019553"/>
    <lineage>
        <taxon>Bacteria</taxon>
        <taxon>Pseudomonadati</taxon>
        <taxon>Pseudomonadota</taxon>
        <taxon>Betaproteobacteria</taxon>
        <taxon>Burkholderiales</taxon>
        <taxon>Sphaerotilaceae</taxon>
        <taxon>Roseateles</taxon>
    </lineage>
</organism>
<dbReference type="SMART" id="SM01119">
    <property type="entry name" value="D-ser_dehydrat"/>
    <property type="match status" value="1"/>
</dbReference>
<dbReference type="GO" id="GO:0008721">
    <property type="term" value="F:D-serine ammonia-lyase activity"/>
    <property type="evidence" value="ECO:0007669"/>
    <property type="project" value="TreeGrafter"/>
</dbReference>
<dbReference type="Gene3D" id="2.40.37.20">
    <property type="entry name" value="D-serine dehydratase-like domain"/>
    <property type="match status" value="1"/>
</dbReference>
<sequence>MNTSPLPMLPPPARPGDPLGAIDTPALLLELDAFERNLARMQAAAAAAGVALRPHAKAHKCPAIALAQLQRGAVGICCQKVSEALPFVRAGVRDIHISNEIGGAAKAALLAQLALHARMSVCVDHVQQIEALASATRAAASRLDVLVEIDVGQHRCGVDDAPAVLRLLDALGPHAQLRFAGLQAYQGSIQHLRGHGERRAAAALAAERAGAVVAALAAAGQRCEVVTGGGTGSVEFDLASGVYTEVQPGSYVFMDGDYGRNEVAGALRFEHSLFLASTVMSVGNGERCVLDAGLKSLATDSGLPGVWGQPQLHYVSANDEHGIVQCGVDGGAVARPALGSQLLLVPGHCDPTLNLHEQLVAVRAGRVEALWEIAARGLSR</sequence>
<comment type="similarity">
    <text evidence="1">Belongs to the DSD1 family.</text>
</comment>
<protein>
    <submittedName>
        <fullName evidence="4">DSD1 family PLP-dependent enzyme</fullName>
    </submittedName>
</protein>
<dbReference type="Proteomes" id="UP001177769">
    <property type="component" value="Chromosome"/>
</dbReference>
<dbReference type="InterPro" id="IPR026956">
    <property type="entry name" value="D-ser_dehydrat-like_dom"/>
</dbReference>
<dbReference type="SUPFAM" id="SSF51419">
    <property type="entry name" value="PLP-binding barrel"/>
    <property type="match status" value="1"/>
</dbReference>
<dbReference type="Pfam" id="PF14031">
    <property type="entry name" value="D-ser_dehydrat"/>
    <property type="match status" value="1"/>
</dbReference>
<dbReference type="EMBL" id="CP116346">
    <property type="protein sequence ID" value="WIT12181.1"/>
    <property type="molecule type" value="Genomic_DNA"/>
</dbReference>
<dbReference type="KEGG" id="pais:PFX98_00835"/>
<keyword evidence="5" id="KW-1185">Reference proteome</keyword>
<evidence type="ECO:0000259" key="3">
    <source>
        <dbReference type="SMART" id="SM01119"/>
    </source>
</evidence>
<evidence type="ECO:0000313" key="4">
    <source>
        <dbReference type="EMBL" id="WIT12181.1"/>
    </source>
</evidence>
<dbReference type="InterPro" id="IPR029066">
    <property type="entry name" value="PLP-binding_barrel"/>
</dbReference>
<name>A0AA95NJQ8_9BURK</name>